<accession>A0A6H9YCK4</accession>
<dbReference type="EMBL" id="WBMT01000026">
    <property type="protein sequence ID" value="KAB2341249.1"/>
    <property type="molecule type" value="Genomic_DNA"/>
</dbReference>
<keyword evidence="2" id="KW-1185">Reference proteome</keyword>
<comment type="caution">
    <text evidence="1">The sequence shown here is derived from an EMBL/GenBank/DDBJ whole genome shotgun (WGS) entry which is preliminary data.</text>
</comment>
<protein>
    <submittedName>
        <fullName evidence="1">DUF4259 domain-containing protein</fullName>
    </submittedName>
</protein>
<reference evidence="1 2" key="1">
    <citation type="submission" date="2019-09" db="EMBL/GenBank/DDBJ databases">
        <title>Actinomadura physcomitrii sp. nov., a novel actinomycete isolated from moss [Physcomitrium sphaericum (Ludw) Fuernr].</title>
        <authorList>
            <person name="Zhuang X."/>
            <person name="Liu C."/>
        </authorList>
    </citation>
    <scope>NUCLEOTIDE SEQUENCE [LARGE SCALE GENOMIC DNA]</scope>
    <source>
        <strain evidence="1 2">HMC1</strain>
    </source>
</reference>
<evidence type="ECO:0000313" key="1">
    <source>
        <dbReference type="EMBL" id="KAB2341249.1"/>
    </source>
</evidence>
<dbReference type="RefSeq" id="WP_151568535.1">
    <property type="nucleotide sequence ID" value="NZ_WBMT01000026.1"/>
</dbReference>
<dbReference type="OrthoDB" id="73183at2"/>
<dbReference type="InterPro" id="IPR025355">
    <property type="entry name" value="DUF4259"/>
</dbReference>
<dbReference type="Proteomes" id="UP000468735">
    <property type="component" value="Unassembled WGS sequence"/>
</dbReference>
<dbReference type="AlphaFoldDB" id="A0A6H9YCK4"/>
<evidence type="ECO:0000313" key="2">
    <source>
        <dbReference type="Proteomes" id="UP000468735"/>
    </source>
</evidence>
<proteinExistence type="predicted"/>
<name>A0A6H9YCK4_9ACTN</name>
<dbReference type="Pfam" id="PF14078">
    <property type="entry name" value="DUF4259"/>
    <property type="match status" value="1"/>
</dbReference>
<sequence>MGAWGIGPFENDGAMDLIGELEDADGPGLLERLREAMTTAIDSDEVENPEMQEAVAAAALVGLRQGAKPDAEADPNVAEFLKASPFEVTAELRGLAARTFDRAFNPAEYNEWHELWAEVEELEAVEKALAPYRSAVTGK</sequence>
<organism evidence="1 2">
    <name type="scientific">Actinomadura rudentiformis</name>
    <dbReference type="NCBI Taxonomy" id="359158"/>
    <lineage>
        <taxon>Bacteria</taxon>
        <taxon>Bacillati</taxon>
        <taxon>Actinomycetota</taxon>
        <taxon>Actinomycetes</taxon>
        <taxon>Streptosporangiales</taxon>
        <taxon>Thermomonosporaceae</taxon>
        <taxon>Actinomadura</taxon>
    </lineage>
</organism>
<gene>
    <name evidence="1" type="ORF">F8566_41755</name>
</gene>